<dbReference type="HOGENOM" id="CLU_000288_135_4_3"/>
<dbReference type="InterPro" id="IPR011009">
    <property type="entry name" value="Kinase-like_dom_sf"/>
</dbReference>
<dbReference type="CDD" id="cd00200">
    <property type="entry name" value="WD40"/>
    <property type="match status" value="1"/>
</dbReference>
<dbReference type="Gene3D" id="3.30.200.20">
    <property type="entry name" value="Phosphorylase Kinase, domain 1"/>
    <property type="match status" value="1"/>
</dbReference>
<dbReference type="InterPro" id="IPR000719">
    <property type="entry name" value="Prot_kinase_dom"/>
</dbReference>
<dbReference type="Proteomes" id="UP000010471">
    <property type="component" value="Chromosome"/>
</dbReference>
<dbReference type="Gene3D" id="1.10.510.10">
    <property type="entry name" value="Transferase(Phosphotransferase) domain 1"/>
    <property type="match status" value="1"/>
</dbReference>
<evidence type="ECO:0000256" key="2">
    <source>
        <dbReference type="ARBA" id="ARBA00022737"/>
    </source>
</evidence>
<keyword evidence="1 3" id="KW-0853">WD repeat</keyword>
<organism evidence="7 8">
    <name type="scientific">Allocoleopsis franciscana PCC 7113</name>
    <dbReference type="NCBI Taxonomy" id="1173027"/>
    <lineage>
        <taxon>Bacteria</taxon>
        <taxon>Bacillati</taxon>
        <taxon>Cyanobacteriota</taxon>
        <taxon>Cyanophyceae</taxon>
        <taxon>Coleofasciculales</taxon>
        <taxon>Coleofasciculaceae</taxon>
        <taxon>Allocoleopsis</taxon>
        <taxon>Allocoleopsis franciscana</taxon>
    </lineage>
</organism>
<dbReference type="PROSITE" id="PS50011">
    <property type="entry name" value="PROTEIN_KINASE_DOM"/>
    <property type="match status" value="1"/>
</dbReference>
<dbReference type="InterPro" id="IPR015943">
    <property type="entry name" value="WD40/YVTN_repeat-like_dom_sf"/>
</dbReference>
<keyword evidence="4" id="KW-0067">ATP-binding</keyword>
<accession>K9WN08</accession>
<feature type="domain" description="Protein kinase" evidence="6">
    <location>
        <begin position="10"/>
        <end position="279"/>
    </location>
</feature>
<dbReference type="Pfam" id="PF00400">
    <property type="entry name" value="WD40"/>
    <property type="match status" value="7"/>
</dbReference>
<dbReference type="PANTHER" id="PTHR22847">
    <property type="entry name" value="WD40 REPEAT PROTEIN"/>
    <property type="match status" value="1"/>
</dbReference>
<evidence type="ECO:0000256" key="5">
    <source>
        <dbReference type="SAM" id="Phobius"/>
    </source>
</evidence>
<dbReference type="InterPro" id="IPR019775">
    <property type="entry name" value="WD40_repeat_CS"/>
</dbReference>
<dbReference type="SUPFAM" id="SSF56112">
    <property type="entry name" value="Protein kinase-like (PK-like)"/>
    <property type="match status" value="1"/>
</dbReference>
<feature type="repeat" description="WD" evidence="3">
    <location>
        <begin position="413"/>
        <end position="454"/>
    </location>
</feature>
<dbReference type="SMART" id="SM00220">
    <property type="entry name" value="S_TKc"/>
    <property type="match status" value="1"/>
</dbReference>
<dbReference type="InterPro" id="IPR001680">
    <property type="entry name" value="WD40_rpt"/>
</dbReference>
<feature type="repeat" description="WD" evidence="3">
    <location>
        <begin position="630"/>
        <end position="671"/>
    </location>
</feature>
<dbReference type="InterPro" id="IPR020472">
    <property type="entry name" value="WD40_PAC1"/>
</dbReference>
<reference evidence="7 8" key="1">
    <citation type="submission" date="2012-06" db="EMBL/GenBank/DDBJ databases">
        <title>Finished chromosome of genome of Microcoleus sp. PCC 7113.</title>
        <authorList>
            <consortium name="US DOE Joint Genome Institute"/>
            <person name="Gugger M."/>
            <person name="Coursin T."/>
            <person name="Rippka R."/>
            <person name="Tandeau De Marsac N."/>
            <person name="Huntemann M."/>
            <person name="Wei C.-L."/>
            <person name="Han J."/>
            <person name="Detter J.C."/>
            <person name="Han C."/>
            <person name="Tapia R."/>
            <person name="Chen A."/>
            <person name="Kyrpides N."/>
            <person name="Mavromatis K."/>
            <person name="Markowitz V."/>
            <person name="Szeto E."/>
            <person name="Ivanova N."/>
            <person name="Pagani I."/>
            <person name="Pati A."/>
            <person name="Goodwin L."/>
            <person name="Nordberg H.P."/>
            <person name="Cantor M.N."/>
            <person name="Hua S.X."/>
            <person name="Woyke T."/>
            <person name="Kerfeld C.A."/>
        </authorList>
    </citation>
    <scope>NUCLEOTIDE SEQUENCE [LARGE SCALE GENOMIC DNA]</scope>
    <source>
        <strain evidence="7 8">PCC 7113</strain>
    </source>
</reference>
<feature type="binding site" evidence="4">
    <location>
        <position position="41"/>
    </location>
    <ligand>
        <name>ATP</name>
        <dbReference type="ChEBI" id="CHEBI:30616"/>
    </ligand>
</feature>
<evidence type="ECO:0000256" key="3">
    <source>
        <dbReference type="PROSITE-ProRule" id="PRU00221"/>
    </source>
</evidence>
<dbReference type="eggNOG" id="COG2319">
    <property type="taxonomic scope" value="Bacteria"/>
</dbReference>
<evidence type="ECO:0000313" key="8">
    <source>
        <dbReference type="Proteomes" id="UP000010471"/>
    </source>
</evidence>
<keyword evidence="8" id="KW-1185">Reference proteome</keyword>
<dbReference type="InterPro" id="IPR018391">
    <property type="entry name" value="PQQ_b-propeller_rpt"/>
</dbReference>
<name>K9WN08_9CYAN</name>
<feature type="repeat" description="WD" evidence="3">
    <location>
        <begin position="588"/>
        <end position="629"/>
    </location>
</feature>
<protein>
    <submittedName>
        <fullName evidence="7">WD40 repeat-containing protein</fullName>
    </submittedName>
</protein>
<keyword evidence="2" id="KW-0677">Repeat</keyword>
<dbReference type="STRING" id="1173027.Mic7113_6208"/>
<feature type="repeat" description="WD" evidence="3">
    <location>
        <begin position="461"/>
        <end position="502"/>
    </location>
</feature>
<feature type="transmembrane region" description="Helical" evidence="5">
    <location>
        <begin position="371"/>
        <end position="392"/>
    </location>
</feature>
<keyword evidence="5" id="KW-0812">Transmembrane</keyword>
<dbReference type="InterPro" id="IPR017441">
    <property type="entry name" value="Protein_kinase_ATP_BS"/>
</dbReference>
<dbReference type="PROSITE" id="PS50082">
    <property type="entry name" value="WD_REPEATS_2"/>
    <property type="match status" value="6"/>
</dbReference>
<dbReference type="PRINTS" id="PR00320">
    <property type="entry name" value="GPROTEINBRPT"/>
</dbReference>
<dbReference type="PROSITE" id="PS00678">
    <property type="entry name" value="WD_REPEATS_1"/>
    <property type="match status" value="5"/>
</dbReference>
<dbReference type="SMART" id="SM00320">
    <property type="entry name" value="WD40"/>
    <property type="match status" value="7"/>
</dbReference>
<dbReference type="EMBL" id="CP003630">
    <property type="protein sequence ID" value="AFZ21800.1"/>
    <property type="molecule type" value="Genomic_DNA"/>
</dbReference>
<dbReference type="CDD" id="cd14014">
    <property type="entry name" value="STKc_PknB_like"/>
    <property type="match status" value="1"/>
</dbReference>
<dbReference type="Gene3D" id="2.130.10.10">
    <property type="entry name" value="YVTN repeat-like/Quinoprotein amine dehydrogenase"/>
    <property type="match status" value="2"/>
</dbReference>
<dbReference type="SUPFAM" id="SSF50978">
    <property type="entry name" value="WD40 repeat-like"/>
    <property type="match status" value="1"/>
</dbReference>
<dbReference type="PROSITE" id="PS50294">
    <property type="entry name" value="WD_REPEATS_REGION"/>
    <property type="match status" value="6"/>
</dbReference>
<dbReference type="OrthoDB" id="500858at2"/>
<dbReference type="RefSeq" id="WP_015185929.1">
    <property type="nucleotide sequence ID" value="NC_019738.1"/>
</dbReference>
<evidence type="ECO:0000313" key="7">
    <source>
        <dbReference type="EMBL" id="AFZ21800.1"/>
    </source>
</evidence>
<dbReference type="InterPro" id="IPR036322">
    <property type="entry name" value="WD40_repeat_dom_sf"/>
</dbReference>
<gene>
    <name evidence="7" type="ORF">Mic7113_6208</name>
</gene>
<dbReference type="PANTHER" id="PTHR22847:SF637">
    <property type="entry name" value="WD REPEAT DOMAIN 5B"/>
    <property type="match status" value="1"/>
</dbReference>
<dbReference type="PATRIC" id="fig|1173027.3.peg.6868"/>
<feature type="repeat" description="WD" evidence="3">
    <location>
        <begin position="672"/>
        <end position="706"/>
    </location>
</feature>
<dbReference type="PROSITE" id="PS00107">
    <property type="entry name" value="PROTEIN_KINASE_ATP"/>
    <property type="match status" value="1"/>
</dbReference>
<sequence length="706" mass="77342">MLGKTLSGRYHIVQHLGGGGFGQTYLAEDLQLPSNPLCVVKQLKPKSTDSSTLQTAKRFFDREAEVLYKLGNHDQIPRLLAHFEQEQEFYLVQECIEGHDLKQELPRGKRLTEAQVIVLCQDILQILEFVHQQHVIHRDIKPANIIRRRQDGKLVLIDFGAVKEVTTGAINPSGNTSFSVAIGSPGYMPNEQLGGKPQFCSDIYAVGVLGIQALTGLSSSQLPQDLRTSEILWRDKWLHNMPPQQVQTSLELADVLDKMVRYDYRQRYQTVTEALQAFEQLTMVYCGSTTASISEVSFTESADPFEPTATYPRLPLVSDMPTDTMESKELTQALHSQQQPTSKTLGNLSDGQIADETITPLVSSRKKYRKLIAIGGGIVASVSLAFGIYHVYGYTMSLAESQWVQRISLSKTLPGDSNSFSPVAISPDGKTLASGSEDGTIKLWDLQTGKLRNTLKRPPSSDKRSKAVRAIAFSPDGKSLASGGEDNGIKVWNLDTKTLLHTLSEKSYWISALAISPDSQTLVGGNADGYITIGNLRTGELQNFFAGHSIIVNSLAISPDGQTAVSGSDDNTIKVWEIKTGQLIHTLTPPDSRRVFAVAISPDGKTIASGSEDGVVRLWNLGSGKLIQSLPVGSASINVVAYRVDGHTLVSGSRDGTIRLWDVRTRKVLRTMPGHSEPIYSLALSPDEQTLVSSSKDETIKIWRVP</sequence>
<keyword evidence="4" id="KW-0547">Nucleotide-binding</keyword>
<evidence type="ECO:0000256" key="1">
    <source>
        <dbReference type="ARBA" id="ARBA00022574"/>
    </source>
</evidence>
<proteinExistence type="predicted"/>
<evidence type="ECO:0000256" key="4">
    <source>
        <dbReference type="PROSITE-ProRule" id="PRU10141"/>
    </source>
</evidence>
<feature type="repeat" description="WD" evidence="3">
    <location>
        <begin position="545"/>
        <end position="586"/>
    </location>
</feature>
<dbReference type="GO" id="GO:0005524">
    <property type="term" value="F:ATP binding"/>
    <property type="evidence" value="ECO:0007669"/>
    <property type="project" value="UniProtKB-UniRule"/>
</dbReference>
<dbReference type="AlphaFoldDB" id="K9WN08"/>
<dbReference type="SMART" id="SM00564">
    <property type="entry name" value="PQQ"/>
    <property type="match status" value="4"/>
</dbReference>
<dbReference type="KEGG" id="mic:Mic7113_6208"/>
<dbReference type="eggNOG" id="COG0515">
    <property type="taxonomic scope" value="Bacteria"/>
</dbReference>
<dbReference type="GO" id="GO:0004672">
    <property type="term" value="F:protein kinase activity"/>
    <property type="evidence" value="ECO:0007669"/>
    <property type="project" value="InterPro"/>
</dbReference>
<evidence type="ECO:0000259" key="6">
    <source>
        <dbReference type="PROSITE" id="PS50011"/>
    </source>
</evidence>
<keyword evidence="5" id="KW-0472">Membrane</keyword>
<keyword evidence="5" id="KW-1133">Transmembrane helix</keyword>
<dbReference type="Pfam" id="PF00069">
    <property type="entry name" value="Pkinase"/>
    <property type="match status" value="1"/>
</dbReference>